<sequence length="157" mass="17123">MGGSQVVTAGRQLVLVHLMVQLMVQLVLASNNVTIGSYNVHIRERREMTLLEGSTPRGHFNASLFFRPHLPTELQPTQQGSVVVVASRQVVPGTTYHVAVQNLQTPGEPFMSITATLTADRHQVTSATAKLNPGDLSNLLLQVTSTSTRRESNLLLQ</sequence>
<proteinExistence type="predicted"/>
<feature type="signal peptide" evidence="1">
    <location>
        <begin position="1"/>
        <end position="29"/>
    </location>
</feature>
<keyword evidence="1" id="KW-0732">Signal</keyword>
<evidence type="ECO:0000313" key="2">
    <source>
        <dbReference type="Proteomes" id="UP000694843"/>
    </source>
</evidence>
<dbReference type="Proteomes" id="UP000694843">
    <property type="component" value="Unplaced"/>
</dbReference>
<gene>
    <name evidence="3" type="primary">LOC125178333</name>
</gene>
<evidence type="ECO:0000313" key="3">
    <source>
        <dbReference type="RefSeq" id="XP_047737789.1"/>
    </source>
</evidence>
<feature type="chain" id="PRO_5038114951" evidence="1">
    <location>
        <begin position="30"/>
        <end position="157"/>
    </location>
</feature>
<name>A0A979FL93_HYAAZ</name>
<dbReference type="KEGG" id="hazt:125178333"/>
<protein>
    <submittedName>
        <fullName evidence="3">Uncharacterized protein LOC125178333</fullName>
    </submittedName>
</protein>
<dbReference type="AlphaFoldDB" id="A0A979FL93"/>
<dbReference type="GeneID" id="125178333"/>
<reference evidence="3" key="1">
    <citation type="submission" date="2025-08" db="UniProtKB">
        <authorList>
            <consortium name="RefSeq"/>
        </authorList>
    </citation>
    <scope>IDENTIFICATION</scope>
    <source>
        <tissue evidence="3">Whole organism</tissue>
    </source>
</reference>
<dbReference type="RefSeq" id="XP_047737789.1">
    <property type="nucleotide sequence ID" value="XM_047881833.1"/>
</dbReference>
<organism evidence="2 3">
    <name type="scientific">Hyalella azteca</name>
    <name type="common">Amphipod</name>
    <dbReference type="NCBI Taxonomy" id="294128"/>
    <lineage>
        <taxon>Eukaryota</taxon>
        <taxon>Metazoa</taxon>
        <taxon>Ecdysozoa</taxon>
        <taxon>Arthropoda</taxon>
        <taxon>Crustacea</taxon>
        <taxon>Multicrustacea</taxon>
        <taxon>Malacostraca</taxon>
        <taxon>Eumalacostraca</taxon>
        <taxon>Peracarida</taxon>
        <taxon>Amphipoda</taxon>
        <taxon>Senticaudata</taxon>
        <taxon>Talitrida</taxon>
        <taxon>Talitroidea</taxon>
        <taxon>Hyalellidae</taxon>
        <taxon>Hyalella</taxon>
    </lineage>
</organism>
<feature type="non-terminal residue" evidence="3">
    <location>
        <position position="157"/>
    </location>
</feature>
<keyword evidence="2" id="KW-1185">Reference proteome</keyword>
<accession>A0A979FL93</accession>
<evidence type="ECO:0000256" key="1">
    <source>
        <dbReference type="SAM" id="SignalP"/>
    </source>
</evidence>